<name>A0A2S7TZX3_9BACT</name>
<dbReference type="Gene3D" id="3.40.50.1820">
    <property type="entry name" value="alpha/beta hydrolase"/>
    <property type="match status" value="1"/>
</dbReference>
<evidence type="ECO:0000313" key="3">
    <source>
        <dbReference type="Proteomes" id="UP000239907"/>
    </source>
</evidence>
<reference evidence="2 3" key="1">
    <citation type="submission" date="2016-12" db="EMBL/GenBank/DDBJ databases">
        <title>Study of bacterial adaptation to deep sea.</title>
        <authorList>
            <person name="Song J."/>
            <person name="Yoshizawa S."/>
            <person name="Kogure K."/>
        </authorList>
    </citation>
    <scope>NUCLEOTIDE SEQUENCE [LARGE SCALE GENOMIC DNA]</scope>
    <source>
        <strain evidence="2 3">SAORIC-165</strain>
    </source>
</reference>
<dbReference type="AlphaFoldDB" id="A0A2S7TZX3"/>
<keyword evidence="1" id="KW-0732">Signal</keyword>
<keyword evidence="3" id="KW-1185">Reference proteome</keyword>
<organism evidence="2 3">
    <name type="scientific">Rubritalea profundi</name>
    <dbReference type="NCBI Taxonomy" id="1658618"/>
    <lineage>
        <taxon>Bacteria</taxon>
        <taxon>Pseudomonadati</taxon>
        <taxon>Verrucomicrobiota</taxon>
        <taxon>Verrucomicrobiia</taxon>
        <taxon>Verrucomicrobiales</taxon>
        <taxon>Rubritaleaceae</taxon>
        <taxon>Rubritalea</taxon>
    </lineage>
</organism>
<sequence length="337" mass="37495">MKRLRQLLTTAVIAVMCTVQSSAAKLVEEPLKGGSDSLVFVYVHGFGGVKESPKFCENLQEFLLEEKVSSEVVNYEWDSVKVDPLHVGASWIKSQKMAHAEAPRFRSEVLEKLERDKRSYVIVAFSVGSRVALQSLESTKSELKGLRGVYFLGSAMTKDTTLKNRKALPKGMKITNYHSPIRDMVHRMAFNFMSETPPGGQVGSDDGKVFENYPVSCAHAHKRVGFATDYSGLAEAIAFLELYEQGVTISGSTKMNWNVPVVKGEMWWNKLRTLSLRNGTVELEQHLMRPGYYRAVSIEKNGKRKRIARGDNLHAILQELGVEDAPALLACGGPNAR</sequence>
<dbReference type="RefSeq" id="WP_105042268.1">
    <property type="nucleotide sequence ID" value="NZ_MQWA01000001.1"/>
</dbReference>
<comment type="caution">
    <text evidence="2">The sequence shown here is derived from an EMBL/GenBank/DDBJ whole genome shotgun (WGS) entry which is preliminary data.</text>
</comment>
<feature type="signal peptide" evidence="1">
    <location>
        <begin position="1"/>
        <end position="24"/>
    </location>
</feature>
<dbReference type="EMBL" id="MQWA01000001">
    <property type="protein sequence ID" value="PQJ27781.1"/>
    <property type="molecule type" value="Genomic_DNA"/>
</dbReference>
<feature type="chain" id="PRO_5015628584" description="DUF676 domain-containing protein" evidence="1">
    <location>
        <begin position="25"/>
        <end position="337"/>
    </location>
</feature>
<dbReference type="Proteomes" id="UP000239907">
    <property type="component" value="Unassembled WGS sequence"/>
</dbReference>
<proteinExistence type="predicted"/>
<evidence type="ECO:0000313" key="2">
    <source>
        <dbReference type="EMBL" id="PQJ27781.1"/>
    </source>
</evidence>
<accession>A0A2S7TZX3</accession>
<evidence type="ECO:0000256" key="1">
    <source>
        <dbReference type="SAM" id="SignalP"/>
    </source>
</evidence>
<gene>
    <name evidence="2" type="ORF">BSZ32_04195</name>
</gene>
<protein>
    <recommendedName>
        <fullName evidence="4">DUF676 domain-containing protein</fullName>
    </recommendedName>
</protein>
<dbReference type="InterPro" id="IPR029058">
    <property type="entry name" value="AB_hydrolase_fold"/>
</dbReference>
<dbReference type="SUPFAM" id="SSF53474">
    <property type="entry name" value="alpha/beta-Hydrolases"/>
    <property type="match status" value="1"/>
</dbReference>
<evidence type="ECO:0008006" key="4">
    <source>
        <dbReference type="Google" id="ProtNLM"/>
    </source>
</evidence>